<organism evidence="2 3">
    <name type="scientific">Paenarthrobacter aurescens (strain TC1)</name>
    <dbReference type="NCBI Taxonomy" id="290340"/>
    <lineage>
        <taxon>Bacteria</taxon>
        <taxon>Bacillati</taxon>
        <taxon>Actinomycetota</taxon>
        <taxon>Actinomycetes</taxon>
        <taxon>Micrococcales</taxon>
        <taxon>Micrococcaceae</taxon>
        <taxon>Paenarthrobacter</taxon>
    </lineage>
</organism>
<feature type="region of interest" description="Disordered" evidence="1">
    <location>
        <begin position="121"/>
        <end position="153"/>
    </location>
</feature>
<feature type="region of interest" description="Disordered" evidence="1">
    <location>
        <begin position="1"/>
        <end position="23"/>
    </location>
</feature>
<dbReference type="Proteomes" id="UP000000637">
    <property type="component" value="Chromosome"/>
</dbReference>
<protein>
    <submittedName>
        <fullName evidence="2">Uncharacterized protein</fullName>
    </submittedName>
</protein>
<keyword evidence="3" id="KW-1185">Reference proteome</keyword>
<dbReference type="EMBL" id="CP000474">
    <property type="protein sequence ID" value="ABM06445.1"/>
    <property type="molecule type" value="Genomic_DNA"/>
</dbReference>
<name>A1R3F8_PAEAT</name>
<evidence type="ECO:0000313" key="3">
    <source>
        <dbReference type="Proteomes" id="UP000000637"/>
    </source>
</evidence>
<feature type="compositionally biased region" description="Basic and acidic residues" evidence="1">
    <location>
        <begin position="121"/>
        <end position="140"/>
    </location>
</feature>
<sequence>MRRRMGCRPAGQEPGEFDFSRQRVSQRLPGGPVEMDVMACPAGGLDLHLRVADIRRGAGHAGEYSFDELVGRAPVQLSADTAEGWRKQSTCRFDGRTIKGQPLRRLVMCYAYYDDFERRTKKDSVRKPEARTSEAPKDQEPAQSRPRTEGTLFTFLARRRRESEVSEPRIHRIHEKV</sequence>
<dbReference type="STRING" id="290340.AAur_0980"/>
<reference evidence="2 3" key="1">
    <citation type="journal article" date="2006" name="PLoS Genet.">
        <title>Secrets of soil survival revealed by the genome sequence of Arthrobacter aurescens TC1.</title>
        <authorList>
            <person name="Mongodin E.F."/>
            <person name="Shapir N."/>
            <person name="Daugherty S.C."/>
            <person name="DeBoy R.T."/>
            <person name="Emerson J.B."/>
            <person name="Shvartzbeyn A."/>
            <person name="Radune D."/>
            <person name="Vamathevan J."/>
            <person name="Riggs F."/>
            <person name="Grinberg V."/>
            <person name="Khouri H."/>
            <person name="Wackett L.P."/>
            <person name="Nelson K.E."/>
            <person name="Sadowsky M.J."/>
        </authorList>
    </citation>
    <scope>NUCLEOTIDE SEQUENCE [LARGE SCALE GENOMIC DNA]</scope>
    <source>
        <strain evidence="2 3">TC1</strain>
    </source>
</reference>
<proteinExistence type="predicted"/>
<dbReference type="KEGG" id="aau:AAur_0980"/>
<evidence type="ECO:0000256" key="1">
    <source>
        <dbReference type="SAM" id="MobiDB-lite"/>
    </source>
</evidence>
<accession>A1R3F8</accession>
<gene>
    <name evidence="2" type="ordered locus">AAur_0980</name>
</gene>
<evidence type="ECO:0000313" key="2">
    <source>
        <dbReference type="EMBL" id="ABM06445.1"/>
    </source>
</evidence>
<dbReference type="AlphaFoldDB" id="A1R3F8"/>
<dbReference type="HOGENOM" id="CLU_1544477_0_0_11"/>